<dbReference type="Gene3D" id="3.30.950.10">
    <property type="entry name" value="Methyltransferase, Cobalt-precorrin-4 Transmethylase, Domain 2"/>
    <property type="match status" value="1"/>
</dbReference>
<evidence type="ECO:0000256" key="4">
    <source>
        <dbReference type="ARBA" id="ARBA00022679"/>
    </source>
</evidence>
<dbReference type="FunFam" id="3.40.1010.10:FF:000007">
    <property type="entry name" value="Ribosomal RNA small subunit methyltransferase I"/>
    <property type="match status" value="1"/>
</dbReference>
<gene>
    <name evidence="6" type="primary">rsmI</name>
    <name evidence="9" type="ORF">W911_03795</name>
</gene>
<dbReference type="Proteomes" id="UP000018542">
    <property type="component" value="Chromosome"/>
</dbReference>
<proteinExistence type="inferred from homology"/>
<dbReference type="CDD" id="cd11648">
    <property type="entry name" value="RsmI"/>
    <property type="match status" value="1"/>
</dbReference>
<comment type="similarity">
    <text evidence="6">Belongs to the methyltransferase superfamily. RsmI family.</text>
</comment>
<evidence type="ECO:0000256" key="3">
    <source>
        <dbReference type="ARBA" id="ARBA00022603"/>
    </source>
</evidence>
<dbReference type="InterPro" id="IPR000878">
    <property type="entry name" value="4pyrrol_Mease"/>
</dbReference>
<keyword evidence="10" id="KW-1185">Reference proteome</keyword>
<comment type="catalytic activity">
    <reaction evidence="6">
        <text>cytidine(1402) in 16S rRNA + S-adenosyl-L-methionine = 2'-O-methylcytidine(1402) in 16S rRNA + S-adenosyl-L-homocysteine + H(+)</text>
        <dbReference type="Rhea" id="RHEA:42924"/>
        <dbReference type="Rhea" id="RHEA-COMP:10285"/>
        <dbReference type="Rhea" id="RHEA-COMP:10286"/>
        <dbReference type="ChEBI" id="CHEBI:15378"/>
        <dbReference type="ChEBI" id="CHEBI:57856"/>
        <dbReference type="ChEBI" id="CHEBI:59789"/>
        <dbReference type="ChEBI" id="CHEBI:74495"/>
        <dbReference type="ChEBI" id="CHEBI:82748"/>
        <dbReference type="EC" id="2.1.1.198"/>
    </reaction>
</comment>
<dbReference type="Pfam" id="PF00590">
    <property type="entry name" value="TP_methylase"/>
    <property type="match status" value="1"/>
</dbReference>
<dbReference type="EC" id="2.1.1.198" evidence="6"/>
<dbReference type="InterPro" id="IPR014777">
    <property type="entry name" value="4pyrrole_Mease_sub1"/>
</dbReference>
<organism evidence="9 10">
    <name type="scientific">Hyphomicrobium nitrativorans NL23</name>
    <dbReference type="NCBI Taxonomy" id="1029756"/>
    <lineage>
        <taxon>Bacteria</taxon>
        <taxon>Pseudomonadati</taxon>
        <taxon>Pseudomonadota</taxon>
        <taxon>Alphaproteobacteria</taxon>
        <taxon>Hyphomicrobiales</taxon>
        <taxon>Hyphomicrobiaceae</taxon>
        <taxon>Hyphomicrobium</taxon>
    </lineage>
</organism>
<feature type="domain" description="Tetrapyrrole methylase" evidence="7">
    <location>
        <begin position="36"/>
        <end position="235"/>
    </location>
</feature>
<dbReference type="HOGENOM" id="CLU_044779_2_0_5"/>
<dbReference type="InterPro" id="IPR014776">
    <property type="entry name" value="4pyrrole_Mease_sub2"/>
</dbReference>
<dbReference type="STRING" id="1029756.W911_03795"/>
<sequence length="306" mass="32737">MPDDTRETETAASSTTANRVVFEVDRQLAQPLTPGLYLVATPIGHLADISLRAIATLARADVVYCEDTRHSRTLLAHYAIRATLRPYHEHNAETERPRIVRELAAGRAVALISDAGTPLISDPGFKLVRDAAAAGHAVTAVPGPSASLAALTVAGLPTDAFFFAGFLPPKEGARNSRIAELAAVPGTLVFFEAPNRAAATLADLRDRLGDREAVLARELTKLHEEVRRGTLAELAEKAESDPPKGEVVIVVGPPADEEASDATIAERLAPALETLSLRDATKMVADTLKVPKARVYDIALDLKRRQ</sequence>
<keyword evidence="3 6" id="KW-0489">Methyltransferase</keyword>
<dbReference type="Pfam" id="PF23016">
    <property type="entry name" value="RsmI_C"/>
    <property type="match status" value="1"/>
</dbReference>
<dbReference type="EMBL" id="CP006912">
    <property type="protein sequence ID" value="AHB47722.1"/>
    <property type="molecule type" value="Genomic_DNA"/>
</dbReference>
<accession>V5SB56</accession>
<evidence type="ECO:0000313" key="10">
    <source>
        <dbReference type="Proteomes" id="UP000018542"/>
    </source>
</evidence>
<dbReference type="PIRSF" id="PIRSF005917">
    <property type="entry name" value="MTase_YraL"/>
    <property type="match status" value="1"/>
</dbReference>
<dbReference type="OrthoDB" id="9809084at2"/>
<dbReference type="NCBIfam" id="TIGR00096">
    <property type="entry name" value="16S rRNA (cytidine(1402)-2'-O)-methyltransferase"/>
    <property type="match status" value="1"/>
</dbReference>
<comment type="subcellular location">
    <subcellularLocation>
        <location evidence="6">Cytoplasm</location>
    </subcellularLocation>
</comment>
<dbReference type="RefSeq" id="WP_023786171.1">
    <property type="nucleotide sequence ID" value="NC_022997.1"/>
</dbReference>
<evidence type="ECO:0000313" key="9">
    <source>
        <dbReference type="EMBL" id="AHB47722.1"/>
    </source>
</evidence>
<dbReference type="GO" id="GO:0005737">
    <property type="term" value="C:cytoplasm"/>
    <property type="evidence" value="ECO:0007669"/>
    <property type="project" value="UniProtKB-SubCell"/>
</dbReference>
<reference evidence="9 10" key="1">
    <citation type="journal article" date="2014" name="Genome Announc.">
        <title>Complete Genome Sequence of Hyphomicrobium nitrativorans Strain NL23, a Denitrifying Bacterium Isolated from Biofilm of a Methanol-Fed Denitrification System Treating Seawater at the Montreal Biodome.</title>
        <authorList>
            <person name="Martineau C."/>
            <person name="Villeneuve C."/>
            <person name="Mauffrey F."/>
            <person name="Villemur R."/>
        </authorList>
    </citation>
    <scope>NUCLEOTIDE SEQUENCE [LARGE SCALE GENOMIC DNA]</scope>
    <source>
        <strain evidence="9">NL23</strain>
    </source>
</reference>
<name>V5SB56_9HYPH</name>
<dbReference type="AlphaFoldDB" id="V5SB56"/>
<keyword evidence="4 6" id="KW-0808">Transferase</keyword>
<protein>
    <recommendedName>
        <fullName evidence="6">Ribosomal RNA small subunit methyltransferase I</fullName>
        <ecNumber evidence="6">2.1.1.198</ecNumber>
    </recommendedName>
    <alternativeName>
        <fullName evidence="6">16S rRNA 2'-O-ribose C1402 methyltransferase</fullName>
    </alternativeName>
    <alternativeName>
        <fullName evidence="6">rRNA (cytidine-2'-O-)-methyltransferase RsmI</fullName>
    </alternativeName>
</protein>
<dbReference type="InterPro" id="IPR008189">
    <property type="entry name" value="rRNA_ssu_MeTfrase_I"/>
</dbReference>
<evidence type="ECO:0000259" key="7">
    <source>
        <dbReference type="Pfam" id="PF00590"/>
    </source>
</evidence>
<feature type="domain" description="RsmI HTH" evidence="8">
    <location>
        <begin position="258"/>
        <end position="303"/>
    </location>
</feature>
<dbReference type="SUPFAM" id="SSF53790">
    <property type="entry name" value="Tetrapyrrole methylase"/>
    <property type="match status" value="1"/>
</dbReference>
<dbReference type="PANTHER" id="PTHR46111">
    <property type="entry name" value="RIBOSOMAL RNA SMALL SUBUNIT METHYLTRANSFERASE I"/>
    <property type="match status" value="1"/>
</dbReference>
<keyword evidence="5 6" id="KW-0949">S-adenosyl-L-methionine</keyword>
<dbReference type="HAMAP" id="MF_01877">
    <property type="entry name" value="16SrRNA_methyltr_I"/>
    <property type="match status" value="1"/>
</dbReference>
<dbReference type="PATRIC" id="fig|1029756.8.peg.792"/>
<dbReference type="InterPro" id="IPR035996">
    <property type="entry name" value="4pyrrol_Methylase_sf"/>
</dbReference>
<dbReference type="Gene3D" id="3.40.1010.10">
    <property type="entry name" value="Cobalt-precorrin-4 Transmethylase, Domain 1"/>
    <property type="match status" value="1"/>
</dbReference>
<keyword evidence="1 6" id="KW-0963">Cytoplasm</keyword>
<evidence type="ECO:0000256" key="2">
    <source>
        <dbReference type="ARBA" id="ARBA00022552"/>
    </source>
</evidence>
<dbReference type="KEGG" id="hni:W911_03795"/>
<evidence type="ECO:0000256" key="5">
    <source>
        <dbReference type="ARBA" id="ARBA00022691"/>
    </source>
</evidence>
<comment type="function">
    <text evidence="6">Catalyzes the 2'-O-methylation of the ribose of cytidine 1402 (C1402) in 16S rRNA.</text>
</comment>
<dbReference type="InterPro" id="IPR018063">
    <property type="entry name" value="SAM_MeTrfase_RsmI_CS"/>
</dbReference>
<dbReference type="PROSITE" id="PS01296">
    <property type="entry name" value="RSMI"/>
    <property type="match status" value="1"/>
</dbReference>
<evidence type="ECO:0000256" key="6">
    <source>
        <dbReference type="HAMAP-Rule" id="MF_01877"/>
    </source>
</evidence>
<dbReference type="InterPro" id="IPR053910">
    <property type="entry name" value="RsmI_HTH"/>
</dbReference>
<dbReference type="FunFam" id="3.30.950.10:FF:000002">
    <property type="entry name" value="Ribosomal RNA small subunit methyltransferase I"/>
    <property type="match status" value="1"/>
</dbReference>
<evidence type="ECO:0000259" key="8">
    <source>
        <dbReference type="Pfam" id="PF23016"/>
    </source>
</evidence>
<keyword evidence="2 6" id="KW-0698">rRNA processing</keyword>
<dbReference type="GO" id="GO:0070677">
    <property type="term" value="F:rRNA (cytosine-2'-O-)-methyltransferase activity"/>
    <property type="evidence" value="ECO:0007669"/>
    <property type="project" value="UniProtKB-UniRule"/>
</dbReference>
<evidence type="ECO:0000256" key="1">
    <source>
        <dbReference type="ARBA" id="ARBA00022490"/>
    </source>
</evidence>
<dbReference type="PANTHER" id="PTHR46111:SF1">
    <property type="entry name" value="RIBOSOMAL RNA SMALL SUBUNIT METHYLTRANSFERASE I"/>
    <property type="match status" value="1"/>
</dbReference>